<organism evidence="1 2">
    <name type="scientific">Cryoendolithus antarcticus</name>
    <dbReference type="NCBI Taxonomy" id="1507870"/>
    <lineage>
        <taxon>Eukaryota</taxon>
        <taxon>Fungi</taxon>
        <taxon>Dikarya</taxon>
        <taxon>Ascomycota</taxon>
        <taxon>Pezizomycotina</taxon>
        <taxon>Dothideomycetes</taxon>
        <taxon>Dothideomycetidae</taxon>
        <taxon>Cladosporiales</taxon>
        <taxon>Cladosporiaceae</taxon>
        <taxon>Cryoendolithus</taxon>
    </lineage>
</organism>
<keyword evidence="2" id="KW-1185">Reference proteome</keyword>
<accession>A0A1V8SPM3</accession>
<dbReference type="OrthoDB" id="3431997at2759"/>
<dbReference type="AlphaFoldDB" id="A0A1V8SPM3"/>
<dbReference type="InParanoid" id="A0A1V8SPM3"/>
<protein>
    <submittedName>
        <fullName evidence="1">Uncharacterized protein</fullName>
    </submittedName>
</protein>
<comment type="caution">
    <text evidence="1">The sequence shown here is derived from an EMBL/GenBank/DDBJ whole genome shotgun (WGS) entry which is preliminary data.</text>
</comment>
<dbReference type="Proteomes" id="UP000192596">
    <property type="component" value="Unassembled WGS sequence"/>
</dbReference>
<evidence type="ECO:0000313" key="1">
    <source>
        <dbReference type="EMBL" id="OQO00852.1"/>
    </source>
</evidence>
<name>A0A1V8SPM3_9PEZI</name>
<proteinExistence type="predicted"/>
<dbReference type="EMBL" id="NAJO01000033">
    <property type="protein sequence ID" value="OQO00852.1"/>
    <property type="molecule type" value="Genomic_DNA"/>
</dbReference>
<dbReference type="STRING" id="1507870.A0A1V8SPM3"/>
<evidence type="ECO:0000313" key="2">
    <source>
        <dbReference type="Proteomes" id="UP000192596"/>
    </source>
</evidence>
<gene>
    <name evidence="1" type="ORF">B0A48_13539</name>
</gene>
<reference evidence="2" key="1">
    <citation type="submission" date="2017-03" db="EMBL/GenBank/DDBJ databases">
        <title>Genomes of endolithic fungi from Antarctica.</title>
        <authorList>
            <person name="Coleine C."/>
            <person name="Masonjones S."/>
            <person name="Stajich J.E."/>
        </authorList>
    </citation>
    <scope>NUCLEOTIDE SEQUENCE [LARGE SCALE GENOMIC DNA]</scope>
    <source>
        <strain evidence="2">CCFEE 5527</strain>
    </source>
</reference>
<sequence length="287" mass="31411">MARPIEWMGNGRPLPADQYPATSPFGHSNDDFEALDDPTLVPGLHTLPLLSSPPSYSTLDAAPQYRPAVPSGPTRPSFPLTRGYQIRHALSSPGLSIYAGNTKKSICYIGRYSAIDTPDLIFFTGHDSKGEVLGQAKIFAAGAPKNLQFCVGENPSGWRDVNSVVEGKVFHTESWHFSAKHNATHLARSLCWKPTHDAHLGSGRFRSKDYKLVDAQDDSVIAVWIDSTSSYDGSVGDLEWKVNGASEESVLESLIVLMAIRERTRRRARQVGRAVVNGAHQFPGRSI</sequence>